<keyword evidence="4" id="KW-1185">Reference proteome</keyword>
<reference evidence="3 4" key="1">
    <citation type="submission" date="2020-10" db="EMBL/GenBank/DDBJ databases">
        <title>Complete genome sequence of Paludibaculum fermentans P105T, a facultatively anaerobic acidobacterium capable of dissimilatory Fe(III) reduction.</title>
        <authorList>
            <person name="Dedysh S.N."/>
            <person name="Beletsky A.V."/>
            <person name="Kulichevskaya I.S."/>
            <person name="Mardanov A.V."/>
            <person name="Ravin N.V."/>
        </authorList>
    </citation>
    <scope>NUCLEOTIDE SEQUENCE [LARGE SCALE GENOMIC DNA]</scope>
    <source>
        <strain evidence="3 4">P105</strain>
    </source>
</reference>
<dbReference type="EMBL" id="CP063849">
    <property type="protein sequence ID" value="QOY91849.1"/>
    <property type="molecule type" value="Genomic_DNA"/>
</dbReference>
<name>A0A7S7NXZ5_PALFE</name>
<proteinExistence type="predicted"/>
<dbReference type="AlphaFoldDB" id="A0A7S7NXZ5"/>
<dbReference type="RefSeq" id="WP_194453503.1">
    <property type="nucleotide sequence ID" value="NZ_CP063849.1"/>
</dbReference>
<organism evidence="3 4">
    <name type="scientific">Paludibaculum fermentans</name>
    <dbReference type="NCBI Taxonomy" id="1473598"/>
    <lineage>
        <taxon>Bacteria</taxon>
        <taxon>Pseudomonadati</taxon>
        <taxon>Acidobacteriota</taxon>
        <taxon>Terriglobia</taxon>
        <taxon>Bryobacterales</taxon>
        <taxon>Bryobacteraceae</taxon>
        <taxon>Paludibaculum</taxon>
    </lineage>
</organism>
<feature type="domain" description="Zinc-ribbon" evidence="1">
    <location>
        <begin position="327"/>
        <end position="348"/>
    </location>
</feature>
<dbReference type="PANTHER" id="PTHR37826">
    <property type="entry name" value="FLOTILLIN BAND_7_5 DOMAIN PROTEIN"/>
    <property type="match status" value="1"/>
</dbReference>
<dbReference type="Pfam" id="PF13240">
    <property type="entry name" value="Zn_Ribbon_1"/>
    <property type="match status" value="1"/>
</dbReference>
<evidence type="ECO:0000313" key="4">
    <source>
        <dbReference type="Proteomes" id="UP000593892"/>
    </source>
</evidence>
<evidence type="ECO:0000259" key="1">
    <source>
        <dbReference type="Pfam" id="PF13240"/>
    </source>
</evidence>
<gene>
    <name evidence="3" type="ORF">IRI77_18475</name>
</gene>
<evidence type="ECO:0000313" key="3">
    <source>
        <dbReference type="EMBL" id="QOY91849.1"/>
    </source>
</evidence>
<accession>A0A7S7NXZ5</accession>
<dbReference type="SUPFAM" id="SSF117892">
    <property type="entry name" value="Band 7/SPFH domain"/>
    <property type="match status" value="1"/>
</dbReference>
<sequence length="350" mass="38240">MALGDQIKSFLKKQFIDVIQWTDQEDGVLAYRYPMQDMEIQNGAQLTVRESQAAMFVNEGRCADIFSPGLYTLNTRTLPLLTNLQNWDKMFASPFKSDVFYFSTRQQIAQRWGTAQPVTIRDKDFGAIRLRGFGVYSWHVDNPKLFLTKVSGFGEVYRVSEVEPQLRQTIVGRMSDAFAESQIPFLDMAANLVEVGDRIKASITPVFAELGIAIDQFVVENLSLPEELQKFLDTRVGMNMIGNMQQYTQFQAANSLPIAAANEGGGLAGLGVGLGAGVGLGQVFSQAMNPQAQQPPQAPPPVAPQAAPPVVPVVPVAGAAAVPDTKFCSECGQKIPRASKFCPECGKPQQ</sequence>
<dbReference type="Proteomes" id="UP000593892">
    <property type="component" value="Chromosome"/>
</dbReference>
<feature type="domain" description="SPFH" evidence="2">
    <location>
        <begin position="31"/>
        <end position="239"/>
    </location>
</feature>
<dbReference type="Pfam" id="PF13421">
    <property type="entry name" value="Band_7_1"/>
    <property type="match status" value="1"/>
</dbReference>
<dbReference type="Gene3D" id="3.30.479.30">
    <property type="entry name" value="Band 7 domain"/>
    <property type="match status" value="1"/>
</dbReference>
<dbReference type="CDD" id="cd03408">
    <property type="entry name" value="SPFH_like_u1"/>
    <property type="match status" value="1"/>
</dbReference>
<protein>
    <submittedName>
        <fullName evidence="3">SPFH domain-containing protein</fullName>
    </submittedName>
</protein>
<dbReference type="KEGG" id="pfer:IRI77_18475"/>
<dbReference type="InterPro" id="IPR036013">
    <property type="entry name" value="Band_7/SPFH_dom_sf"/>
</dbReference>
<evidence type="ECO:0000259" key="2">
    <source>
        <dbReference type="Pfam" id="PF13421"/>
    </source>
</evidence>
<dbReference type="PANTHER" id="PTHR37826:SF2">
    <property type="entry name" value="ZINC-RIBBON DOMAIN-CONTAINING PROTEIN"/>
    <property type="match status" value="1"/>
</dbReference>
<dbReference type="InterPro" id="IPR033880">
    <property type="entry name" value="SPFH_YdjI"/>
</dbReference>
<dbReference type="InterPro" id="IPR026870">
    <property type="entry name" value="Zinc_ribbon_dom"/>
</dbReference>